<evidence type="ECO:0000313" key="2">
    <source>
        <dbReference type="EMBL" id="CAJ2501609.1"/>
    </source>
</evidence>
<dbReference type="Proteomes" id="UP001295740">
    <property type="component" value="Unassembled WGS sequence"/>
</dbReference>
<dbReference type="PANTHER" id="PTHR43536">
    <property type="entry name" value="MANNOSYLGLYCOPROTEIN ENDO-BETA-MANNOSIDASE"/>
    <property type="match status" value="1"/>
</dbReference>
<dbReference type="InterPro" id="IPR043534">
    <property type="entry name" value="EBDG/EBM"/>
</dbReference>
<dbReference type="Pfam" id="PF18368">
    <property type="entry name" value="Ig_GlcNase"/>
    <property type="match status" value="2"/>
</dbReference>
<evidence type="ECO:0000313" key="3">
    <source>
        <dbReference type="Proteomes" id="UP001295740"/>
    </source>
</evidence>
<dbReference type="GO" id="GO:0004553">
    <property type="term" value="F:hydrolase activity, hydrolyzing O-glycosyl compounds"/>
    <property type="evidence" value="ECO:0007669"/>
    <property type="project" value="InterPro"/>
</dbReference>
<keyword evidence="3" id="KW-1185">Reference proteome</keyword>
<dbReference type="Gene3D" id="2.60.40.10">
    <property type="entry name" value="Immunoglobulins"/>
    <property type="match status" value="2"/>
</dbReference>
<dbReference type="InterPro" id="IPR041351">
    <property type="entry name" value="Ig_GlcNase"/>
</dbReference>
<protein>
    <submittedName>
        <fullName evidence="2">Uu.00g044620.m01.CDS01</fullName>
    </submittedName>
</protein>
<feature type="domain" description="Exo-beta-D-glucosaminidase Ig-fold" evidence="1">
    <location>
        <begin position="219"/>
        <end position="266"/>
    </location>
</feature>
<name>A0AAI8VAW8_9PEZI</name>
<dbReference type="SUPFAM" id="SSF51445">
    <property type="entry name" value="(Trans)glycosidases"/>
    <property type="match status" value="1"/>
</dbReference>
<accession>A0AAI8VAW8</accession>
<feature type="domain" description="Exo-beta-D-glucosaminidase Ig-fold" evidence="1">
    <location>
        <begin position="186"/>
        <end position="214"/>
    </location>
</feature>
<dbReference type="InterPro" id="IPR036156">
    <property type="entry name" value="Beta-gal/glucu_dom_sf"/>
</dbReference>
<dbReference type="SUPFAM" id="SSF49303">
    <property type="entry name" value="beta-Galactosidase/glucuronidase domain"/>
    <property type="match status" value="2"/>
</dbReference>
<organism evidence="2 3">
    <name type="scientific">Anthostomella pinea</name>
    <dbReference type="NCBI Taxonomy" id="933095"/>
    <lineage>
        <taxon>Eukaryota</taxon>
        <taxon>Fungi</taxon>
        <taxon>Dikarya</taxon>
        <taxon>Ascomycota</taxon>
        <taxon>Pezizomycotina</taxon>
        <taxon>Sordariomycetes</taxon>
        <taxon>Xylariomycetidae</taxon>
        <taxon>Xylariales</taxon>
        <taxon>Xylariaceae</taxon>
        <taxon>Anthostomella</taxon>
    </lineage>
</organism>
<dbReference type="InterPro" id="IPR017853">
    <property type="entry name" value="GH"/>
</dbReference>
<dbReference type="Gene3D" id="3.20.20.80">
    <property type="entry name" value="Glycosidases"/>
    <property type="match status" value="1"/>
</dbReference>
<dbReference type="AlphaFoldDB" id="A0AAI8VAW8"/>
<evidence type="ECO:0000259" key="1">
    <source>
        <dbReference type="Pfam" id="PF18368"/>
    </source>
</evidence>
<dbReference type="PANTHER" id="PTHR43536:SF1">
    <property type="entry name" value="MANNOSYLGLYCOPROTEIN ENDO-BETA-MANNOSIDASE"/>
    <property type="match status" value="1"/>
</dbReference>
<proteinExistence type="predicted"/>
<comment type="caution">
    <text evidence="2">The sequence shown here is derived from an EMBL/GenBank/DDBJ whole genome shotgun (WGS) entry which is preliminary data.</text>
</comment>
<dbReference type="InterPro" id="IPR013783">
    <property type="entry name" value="Ig-like_fold"/>
</dbReference>
<dbReference type="EMBL" id="CAUWAG010000003">
    <property type="protein sequence ID" value="CAJ2501609.1"/>
    <property type="molecule type" value="Genomic_DNA"/>
</dbReference>
<gene>
    <name evidence="2" type="ORF">KHLLAP_LOCUS2077</name>
</gene>
<sequence>MSTNVSSSYDRKIYNDTLWKRHGAPSSLDDYLFKAQIMDYEATRAQFEAVSSFWNTEWPATGLIYWRLNNALPSLHWNLFDYSLHPAGTYYGAKVGARKEHLAYDYLKKGVYLINHTIDQNGSRKAVTTEPNTNKHIIDLSKPLKSINEVTFLRLTLQDGKQATLSRNVYWLAKTIDTLDWDSSGWFYTPVTEYADFTSLNKLQTANISVSCGTSKGGFNLVTSEGADVPPVMWSDNYVTLWPHEKLEVHLEGMGDAAVEISGKNIGKTVFPLQ</sequence>
<reference evidence="2" key="1">
    <citation type="submission" date="2023-10" db="EMBL/GenBank/DDBJ databases">
        <authorList>
            <person name="Hackl T."/>
        </authorList>
    </citation>
    <scope>NUCLEOTIDE SEQUENCE</scope>
</reference>